<protein>
    <recommendedName>
        <fullName evidence="3">Autophagy-related protein 29</fullName>
    </recommendedName>
</protein>
<dbReference type="Pfam" id="PF18388">
    <property type="entry name" value="ATG29_N"/>
    <property type="match status" value="1"/>
</dbReference>
<name>A0A165VA79_9AGAM</name>
<keyword evidence="6" id="KW-0072">Autophagy</keyword>
<dbReference type="GO" id="GO:0015031">
    <property type="term" value="P:protein transport"/>
    <property type="evidence" value="ECO:0007669"/>
    <property type="project" value="UniProtKB-KW"/>
</dbReference>
<feature type="compositionally biased region" description="Polar residues" evidence="7">
    <location>
        <begin position="91"/>
        <end position="105"/>
    </location>
</feature>
<evidence type="ECO:0000256" key="1">
    <source>
        <dbReference type="ARBA" id="ARBA00004329"/>
    </source>
</evidence>
<sequence>MATAPNVRVIIRLPYNRPEDAPPNPPKIEWTTEKENILWEVIARSRAADSGGTDWKGLAAHLQVPLPYLLYRAQTRYEQDLRGLQDITGALSPTSGQGTSKNTEYFPNIIDKPSLVRRTSSRMGGGRLSSSTRLSTPVGARARLSSLPSRPYKTSSSSTITLRGPAKRSHPPLSPPSPSGSSDDEGESDEEAARAEREMEDQEALKRKLQDLQRIMTNDSIGLVRSPLSRDKGKEVDRGRIGLLSPRLQPVDSTSRAAPSDRSQSLSSTSSPQGSIPSIPSPPPESQRGSPVPINKHMSPGKSTSPPAVSHRSARGHSHMRYATMPIAAKRTSSEKSSNHGSSASSFSDISGGSLRQMPIMKSNSTATQMQVCLLRLWRVL</sequence>
<evidence type="ECO:0000259" key="8">
    <source>
        <dbReference type="Pfam" id="PF18388"/>
    </source>
</evidence>
<dbReference type="InterPro" id="IPR040666">
    <property type="entry name" value="Atg29_N"/>
</dbReference>
<organism evidence="9 10">
    <name type="scientific">Neolentinus lepideus HHB14362 ss-1</name>
    <dbReference type="NCBI Taxonomy" id="1314782"/>
    <lineage>
        <taxon>Eukaryota</taxon>
        <taxon>Fungi</taxon>
        <taxon>Dikarya</taxon>
        <taxon>Basidiomycota</taxon>
        <taxon>Agaricomycotina</taxon>
        <taxon>Agaricomycetes</taxon>
        <taxon>Gloeophyllales</taxon>
        <taxon>Gloeophyllaceae</taxon>
        <taxon>Neolentinus</taxon>
    </lineage>
</organism>
<feature type="compositionally biased region" description="Polar residues" evidence="7">
    <location>
        <begin position="146"/>
        <end position="161"/>
    </location>
</feature>
<feature type="compositionally biased region" description="Low complexity" evidence="7">
    <location>
        <begin position="117"/>
        <end position="136"/>
    </location>
</feature>
<evidence type="ECO:0000256" key="5">
    <source>
        <dbReference type="ARBA" id="ARBA00022927"/>
    </source>
</evidence>
<dbReference type="PANTHER" id="PTHR40012">
    <property type="entry name" value="AUTOPHAGY-RELATED PROTEIN 29"/>
    <property type="match status" value="1"/>
</dbReference>
<feature type="region of interest" description="Disordered" evidence="7">
    <location>
        <begin position="225"/>
        <end position="353"/>
    </location>
</feature>
<evidence type="ECO:0000256" key="4">
    <source>
        <dbReference type="ARBA" id="ARBA00022448"/>
    </source>
</evidence>
<feature type="compositionally biased region" description="Basic and acidic residues" evidence="7">
    <location>
        <begin position="228"/>
        <end position="240"/>
    </location>
</feature>
<dbReference type="GO" id="GO:0000045">
    <property type="term" value="P:autophagosome assembly"/>
    <property type="evidence" value="ECO:0007669"/>
    <property type="project" value="InterPro"/>
</dbReference>
<gene>
    <name evidence="9" type="ORF">NEOLEDRAFT_1056525</name>
</gene>
<evidence type="ECO:0000313" key="10">
    <source>
        <dbReference type="Proteomes" id="UP000076761"/>
    </source>
</evidence>
<proteinExistence type="inferred from homology"/>
<dbReference type="OrthoDB" id="21072at2759"/>
<keyword evidence="5" id="KW-0653">Protein transport</keyword>
<keyword evidence="4" id="KW-0813">Transport</keyword>
<comment type="subcellular location">
    <subcellularLocation>
        <location evidence="1">Preautophagosomal structure</location>
    </subcellularLocation>
</comment>
<feature type="domain" description="Atg29 N-terminal" evidence="8">
    <location>
        <begin position="8"/>
        <end position="64"/>
    </location>
</feature>
<dbReference type="PANTHER" id="PTHR40012:SF1">
    <property type="entry name" value="AUTOPHAGY-RELATED PROTEIN 29"/>
    <property type="match status" value="1"/>
</dbReference>
<dbReference type="Proteomes" id="UP000076761">
    <property type="component" value="Unassembled WGS sequence"/>
</dbReference>
<reference evidence="9 10" key="1">
    <citation type="journal article" date="2016" name="Mol. Biol. Evol.">
        <title>Comparative Genomics of Early-Diverging Mushroom-Forming Fungi Provides Insights into the Origins of Lignocellulose Decay Capabilities.</title>
        <authorList>
            <person name="Nagy L.G."/>
            <person name="Riley R."/>
            <person name="Tritt A."/>
            <person name="Adam C."/>
            <person name="Daum C."/>
            <person name="Floudas D."/>
            <person name="Sun H."/>
            <person name="Yadav J.S."/>
            <person name="Pangilinan J."/>
            <person name="Larsson K.H."/>
            <person name="Matsuura K."/>
            <person name="Barry K."/>
            <person name="Labutti K."/>
            <person name="Kuo R."/>
            <person name="Ohm R.A."/>
            <person name="Bhattacharya S.S."/>
            <person name="Shirouzu T."/>
            <person name="Yoshinaga Y."/>
            <person name="Martin F.M."/>
            <person name="Grigoriev I.V."/>
            <person name="Hibbett D.S."/>
        </authorList>
    </citation>
    <scope>NUCLEOTIDE SEQUENCE [LARGE SCALE GENOMIC DNA]</scope>
    <source>
        <strain evidence="9 10">HHB14362 ss-1</strain>
    </source>
</reference>
<dbReference type="EMBL" id="KV425554">
    <property type="protein sequence ID" value="KZT29397.1"/>
    <property type="molecule type" value="Genomic_DNA"/>
</dbReference>
<feature type="compositionally biased region" description="Low complexity" evidence="7">
    <location>
        <begin position="260"/>
        <end position="278"/>
    </location>
</feature>
<dbReference type="AlphaFoldDB" id="A0A165VA79"/>
<evidence type="ECO:0000256" key="2">
    <source>
        <dbReference type="ARBA" id="ARBA00010082"/>
    </source>
</evidence>
<evidence type="ECO:0000256" key="3">
    <source>
        <dbReference type="ARBA" id="ARBA00013784"/>
    </source>
</evidence>
<feature type="region of interest" description="Disordered" evidence="7">
    <location>
        <begin position="88"/>
        <end position="204"/>
    </location>
</feature>
<accession>A0A165VA79</accession>
<comment type="similarity">
    <text evidence="2">Belongs to the ATG29 family.</text>
</comment>
<dbReference type="GO" id="GO:0000407">
    <property type="term" value="C:phagophore assembly site"/>
    <property type="evidence" value="ECO:0007669"/>
    <property type="project" value="UniProtKB-SubCell"/>
</dbReference>
<dbReference type="InterPro" id="IPR039362">
    <property type="entry name" value="ATG29_sf"/>
</dbReference>
<feature type="compositionally biased region" description="Low complexity" evidence="7">
    <location>
        <begin position="339"/>
        <end position="353"/>
    </location>
</feature>
<dbReference type="Gene3D" id="1.10.10.2570">
    <property type="match status" value="1"/>
</dbReference>
<keyword evidence="10" id="KW-1185">Reference proteome</keyword>
<feature type="compositionally biased region" description="Basic and acidic residues" evidence="7">
    <location>
        <begin position="191"/>
        <end position="204"/>
    </location>
</feature>
<evidence type="ECO:0000256" key="7">
    <source>
        <dbReference type="SAM" id="MobiDB-lite"/>
    </source>
</evidence>
<dbReference type="InParanoid" id="A0A165VA79"/>
<dbReference type="InterPro" id="IPR039113">
    <property type="entry name" value="ATG29"/>
</dbReference>
<dbReference type="STRING" id="1314782.A0A165VA79"/>
<evidence type="ECO:0000256" key="6">
    <source>
        <dbReference type="ARBA" id="ARBA00023006"/>
    </source>
</evidence>
<evidence type="ECO:0000313" key="9">
    <source>
        <dbReference type="EMBL" id="KZT29397.1"/>
    </source>
</evidence>